<reference evidence="1" key="1">
    <citation type="submission" date="2023-04" db="EMBL/GenBank/DDBJ databases">
        <title>Black Yeasts Isolated from many extreme environments.</title>
        <authorList>
            <person name="Coleine C."/>
            <person name="Stajich J.E."/>
            <person name="Selbmann L."/>
        </authorList>
    </citation>
    <scope>NUCLEOTIDE SEQUENCE</scope>
    <source>
        <strain evidence="1">CCFEE 5312</strain>
    </source>
</reference>
<dbReference type="EMBL" id="JAWDJX010000004">
    <property type="protein sequence ID" value="KAK3056900.1"/>
    <property type="molecule type" value="Genomic_DNA"/>
</dbReference>
<evidence type="ECO:0000313" key="2">
    <source>
        <dbReference type="Proteomes" id="UP001271007"/>
    </source>
</evidence>
<gene>
    <name evidence="1" type="ORF">LTR09_001938</name>
</gene>
<name>A0AAJ0GG57_9PEZI</name>
<accession>A0AAJ0GG57</accession>
<keyword evidence="2" id="KW-1185">Reference proteome</keyword>
<organism evidence="1 2">
    <name type="scientific">Extremus antarcticus</name>
    <dbReference type="NCBI Taxonomy" id="702011"/>
    <lineage>
        <taxon>Eukaryota</taxon>
        <taxon>Fungi</taxon>
        <taxon>Dikarya</taxon>
        <taxon>Ascomycota</taxon>
        <taxon>Pezizomycotina</taxon>
        <taxon>Dothideomycetes</taxon>
        <taxon>Dothideomycetidae</taxon>
        <taxon>Mycosphaerellales</taxon>
        <taxon>Extremaceae</taxon>
        <taxon>Extremus</taxon>
    </lineage>
</organism>
<dbReference type="Proteomes" id="UP001271007">
    <property type="component" value="Unassembled WGS sequence"/>
</dbReference>
<proteinExistence type="predicted"/>
<evidence type="ECO:0000313" key="1">
    <source>
        <dbReference type="EMBL" id="KAK3056900.1"/>
    </source>
</evidence>
<comment type="caution">
    <text evidence="1">The sequence shown here is derived from an EMBL/GenBank/DDBJ whole genome shotgun (WGS) entry which is preliminary data.</text>
</comment>
<protein>
    <submittedName>
        <fullName evidence="1">Uncharacterized protein</fullName>
    </submittedName>
</protein>
<dbReference type="AlphaFoldDB" id="A0AAJ0GG57"/>
<sequence>MSTQHNSREPPYTKTETDWLKRSYDGEFKFLQIIYKEEDREEGRNIARSLMEADEGDEEGEEDNQFLKDLEEDPMSHLADHFFSEQQLAWIEKHYRHSGNFMASHGLKAFDDEDCKEAVATAAALMGS</sequence>